<dbReference type="AlphaFoldDB" id="A0A6L5YMS1"/>
<proteinExistence type="predicted"/>
<evidence type="ECO:0000259" key="3">
    <source>
        <dbReference type="Pfam" id="PF08719"/>
    </source>
</evidence>
<dbReference type="InterPro" id="IPR012816">
    <property type="entry name" value="NADAR"/>
</dbReference>
<reference evidence="4 5" key="1">
    <citation type="submission" date="2019-08" db="EMBL/GenBank/DDBJ databases">
        <title>In-depth cultivation of the pig gut microbiome towards novel bacterial diversity and tailored functional studies.</title>
        <authorList>
            <person name="Wylensek D."/>
            <person name="Hitch T.C.A."/>
            <person name="Clavel T."/>
        </authorList>
    </citation>
    <scope>NUCLEOTIDE SEQUENCE [LARGE SCALE GENOMIC DNA]</scope>
    <source>
        <strain evidence="4 5">MUC/MUC-530-WT-4D</strain>
    </source>
</reference>
<evidence type="ECO:0000313" key="5">
    <source>
        <dbReference type="Proteomes" id="UP000474024"/>
    </source>
</evidence>
<dbReference type="NCBIfam" id="TIGR02464">
    <property type="entry name" value="ribofla_fusion"/>
    <property type="match status" value="1"/>
</dbReference>
<dbReference type="Pfam" id="PF08719">
    <property type="entry name" value="NADAR"/>
    <property type="match status" value="1"/>
</dbReference>
<comment type="catalytic activity">
    <reaction evidence="2">
        <text>2,5-diamino-6-hydroxy-4-(5-phosphoribosylamino)-pyrimidine + H2O = 2,5,6-triamino-4-hydroxypyrimidine + D-ribose 5-phosphate</text>
        <dbReference type="Rhea" id="RHEA:23436"/>
        <dbReference type="ChEBI" id="CHEBI:15377"/>
        <dbReference type="ChEBI" id="CHEBI:58614"/>
        <dbReference type="ChEBI" id="CHEBI:78346"/>
        <dbReference type="ChEBI" id="CHEBI:137796"/>
    </reaction>
</comment>
<comment type="catalytic activity">
    <reaction evidence="1">
        <text>5-amino-6-(5-phospho-D-ribosylamino)uracil + H2O = 5,6-diaminouracil + D-ribose 5-phosphate</text>
        <dbReference type="Rhea" id="RHEA:55020"/>
        <dbReference type="ChEBI" id="CHEBI:15377"/>
        <dbReference type="ChEBI" id="CHEBI:46252"/>
        <dbReference type="ChEBI" id="CHEBI:58453"/>
        <dbReference type="ChEBI" id="CHEBI:78346"/>
    </reaction>
</comment>
<dbReference type="CDD" id="cd15457">
    <property type="entry name" value="NADAR"/>
    <property type="match status" value="1"/>
</dbReference>
<dbReference type="Proteomes" id="UP000474024">
    <property type="component" value="Unassembled WGS sequence"/>
</dbReference>
<evidence type="ECO:0000256" key="1">
    <source>
        <dbReference type="ARBA" id="ARBA00000022"/>
    </source>
</evidence>
<gene>
    <name evidence="4" type="ORF">FYJ75_01775</name>
</gene>
<protein>
    <submittedName>
        <fullName evidence="4">NADAR family protein</fullName>
    </submittedName>
</protein>
<comment type="caution">
    <text evidence="4">The sequence shown here is derived from an EMBL/GenBank/DDBJ whole genome shotgun (WGS) entry which is preliminary data.</text>
</comment>
<dbReference type="InterPro" id="IPR037238">
    <property type="entry name" value="YbiA-like_sf"/>
</dbReference>
<evidence type="ECO:0000313" key="4">
    <source>
        <dbReference type="EMBL" id="MST73763.1"/>
    </source>
</evidence>
<dbReference type="Gene3D" id="1.10.357.40">
    <property type="entry name" value="YbiA-like"/>
    <property type="match status" value="1"/>
</dbReference>
<organism evidence="4 5">
    <name type="scientific">Roseburia porci</name>
    <dbReference type="NCBI Taxonomy" id="2605790"/>
    <lineage>
        <taxon>Bacteria</taxon>
        <taxon>Bacillati</taxon>
        <taxon>Bacillota</taxon>
        <taxon>Clostridia</taxon>
        <taxon>Lachnospirales</taxon>
        <taxon>Lachnospiraceae</taxon>
        <taxon>Roseburia</taxon>
    </lineage>
</organism>
<keyword evidence="5" id="KW-1185">Reference proteome</keyword>
<dbReference type="EMBL" id="VUNI01000002">
    <property type="protein sequence ID" value="MST73763.1"/>
    <property type="molecule type" value="Genomic_DNA"/>
</dbReference>
<feature type="domain" description="NADAR" evidence="3">
    <location>
        <begin position="6"/>
        <end position="157"/>
    </location>
</feature>
<evidence type="ECO:0000256" key="2">
    <source>
        <dbReference type="ARBA" id="ARBA00000751"/>
    </source>
</evidence>
<sequence length="161" mass="18539">MNVICFHNPEEENGFLSNWYLSDFMADGMKFSSMEQFMMYKKAVCFQDMEMAQQILSTNDVAVMKECGRQVTGYNDSIWSGIRQIIVYEGLLAKFSQNDNLCKKLLETQDAVLAECAVRDRIWGIGLSMTDPARLDFTKWKGLNLLGYTLMMVRNNIKLRA</sequence>
<dbReference type="RefSeq" id="WP_154428232.1">
    <property type="nucleotide sequence ID" value="NZ_VUNI01000002.1"/>
</dbReference>
<dbReference type="SUPFAM" id="SSF143990">
    <property type="entry name" value="YbiA-like"/>
    <property type="match status" value="1"/>
</dbReference>
<accession>A0A6L5YMS1</accession>
<name>A0A6L5YMS1_9FIRM</name>